<evidence type="ECO:0000256" key="6">
    <source>
        <dbReference type="ARBA" id="ARBA00038076"/>
    </source>
</evidence>
<evidence type="ECO:0000256" key="7">
    <source>
        <dbReference type="SAM" id="Phobius"/>
    </source>
</evidence>
<evidence type="ECO:0000313" key="9">
    <source>
        <dbReference type="EMBL" id="MCF6379275.1"/>
    </source>
</evidence>
<dbReference type="RefSeq" id="WP_236403896.1">
    <property type="nucleotide sequence ID" value="NZ_JAKJHZ010000010.1"/>
</dbReference>
<proteinExistence type="inferred from homology"/>
<sequence length="1053" mass="106979">MPGLVLVLRRAWVQRRLLTSVVALVAAAAALVGVCTLLLGPTSERGFQVAVERTEPSDLAVTAYVVEVAGGDVPAVRHDAERVVGDLLTGTDPTLQTTATSRLRLLADGDRQAYLSMTDGLPSRAVLLSGRWPAGSGAPYEAAVPASTARLLGLGLGDQVVLGREIGLGGLDEPVRVVLVGTFRPRAHAGWDRDLLAGAGYSPAYSNGLDAAPTYGPFVVAEQSFLESGSSVGGLRVTGTPDRARASDHSLQGVVDGLGDAADALASSAGDRARITRVASDLSATLDRLHAQRAGTRATVLVVLLLGAALAAAAALLAGWSVAAVREDERDLLVAMGLGRRQRVAAAAAEALLLSAVATVVAVPSAALVHARLTHLPDLAAGGLAQGPTPTRSLLAAVVATAVLLTATLVSTTLGTSADRGPATRRGLVARLGAGPLLLVVAGAAWWQLRSQVPSPSDTGDVALTSAPVLAVAALTVLGVRVVPVLLDRAAATAGRSRGLAWSLSTQQAARRPHSGTAMVLVAGAVAAAVLGLALRSTWVQSQSDQADLRVGTDLSLALAAPAGPVEAVQVEQATTGSAAASPVVHRPLALGRFVGDPDARPVLVAVDTHQAGALLRGRTGDDRDWSQVTAGLAPAPSVAGVGLADGGTARLRGDSPPGAALTVVLTAVVQDASDVLAAVPAAPLPLDGTAHEVRWLGPLGDGVGLVGLRLELDGYAGEDPPASPTEISVVIDLPGASAQDAGAAWRVKPLQQQSPVAGAQASLRTTASGSELAATFGLDLEYFSYTGADLLATAFPATASVPVVVSQALVDAVGARTGDELAAVVGDTELTLEVQGVVPAVPSAPGQAAVLADLDALDRALLDAGRLDPVVDSWWVAQPSSADVVGLRDLGLGEVTTRSEVVQQLTRGPLRVPVPAALLALVALAVALLLAGTWLVLGPERQRRTAEVVRLRALGLSRRDARRLLLAEHVAFFVPTFAVGVLVGVVATLLLGPHLVRSDLGTAPVPVPVVAWPWSAELVLVGTVVLATVTLAAVLGALHVRASDPSRMRGVR</sequence>
<feature type="transmembrane region" description="Helical" evidence="7">
    <location>
        <begin position="965"/>
        <end position="992"/>
    </location>
</feature>
<keyword evidence="2" id="KW-1003">Cell membrane</keyword>
<keyword evidence="3 7" id="KW-0812">Transmembrane</keyword>
<feature type="transmembrane region" description="Helical" evidence="7">
    <location>
        <begin position="428"/>
        <end position="447"/>
    </location>
</feature>
<dbReference type="InterPro" id="IPR003838">
    <property type="entry name" value="ABC3_permease_C"/>
</dbReference>
<comment type="similarity">
    <text evidence="6">Belongs to the ABC-4 integral membrane protein family.</text>
</comment>
<comment type="subcellular location">
    <subcellularLocation>
        <location evidence="1">Cell membrane</location>
        <topology evidence="1">Multi-pass membrane protein</topology>
    </subcellularLocation>
</comment>
<feature type="transmembrane region" description="Helical" evidence="7">
    <location>
        <begin position="1012"/>
        <end position="1039"/>
    </location>
</feature>
<feature type="domain" description="ABC3 transporter permease C-terminal" evidence="8">
    <location>
        <begin position="922"/>
        <end position="1040"/>
    </location>
</feature>
<evidence type="ECO:0000256" key="4">
    <source>
        <dbReference type="ARBA" id="ARBA00022989"/>
    </source>
</evidence>
<dbReference type="Pfam" id="PF02687">
    <property type="entry name" value="FtsX"/>
    <property type="match status" value="1"/>
</dbReference>
<feature type="transmembrane region" description="Helical" evidence="7">
    <location>
        <begin position="344"/>
        <end position="369"/>
    </location>
</feature>
<comment type="caution">
    <text evidence="9">The sequence shown here is derived from an EMBL/GenBank/DDBJ whole genome shotgun (WGS) entry which is preliminary data.</text>
</comment>
<feature type="transmembrane region" description="Helical" evidence="7">
    <location>
        <begin position="394"/>
        <end position="416"/>
    </location>
</feature>
<keyword evidence="5 7" id="KW-0472">Membrane</keyword>
<dbReference type="Proteomes" id="UP001201161">
    <property type="component" value="Unassembled WGS sequence"/>
</dbReference>
<feature type="transmembrane region" description="Helical" evidence="7">
    <location>
        <begin position="467"/>
        <end position="487"/>
    </location>
</feature>
<feature type="transmembrane region" description="Helical" evidence="7">
    <location>
        <begin position="298"/>
        <end position="323"/>
    </location>
</feature>
<dbReference type="EMBL" id="JAKJHZ010000010">
    <property type="protein sequence ID" value="MCF6379275.1"/>
    <property type="molecule type" value="Genomic_DNA"/>
</dbReference>
<dbReference type="PANTHER" id="PTHR30572">
    <property type="entry name" value="MEMBRANE COMPONENT OF TRANSPORTER-RELATED"/>
    <property type="match status" value="1"/>
</dbReference>
<feature type="transmembrane region" description="Helical" evidence="7">
    <location>
        <begin position="17"/>
        <end position="39"/>
    </location>
</feature>
<evidence type="ECO:0000313" key="10">
    <source>
        <dbReference type="Proteomes" id="UP001201161"/>
    </source>
</evidence>
<dbReference type="InterPro" id="IPR050250">
    <property type="entry name" value="Macrolide_Exporter_MacB"/>
</dbReference>
<evidence type="ECO:0000256" key="3">
    <source>
        <dbReference type="ARBA" id="ARBA00022692"/>
    </source>
</evidence>
<keyword evidence="10" id="KW-1185">Reference proteome</keyword>
<keyword evidence="4 7" id="KW-1133">Transmembrane helix</keyword>
<evidence type="ECO:0000259" key="8">
    <source>
        <dbReference type="Pfam" id="PF02687"/>
    </source>
</evidence>
<gene>
    <name evidence="9" type="ORF">L2K70_16815</name>
</gene>
<name>A0ABS9HDK6_9ACTN</name>
<reference evidence="9 10" key="1">
    <citation type="submission" date="2022-01" db="EMBL/GenBank/DDBJ databases">
        <title>Nocardioides sp. nov., an actinomycete isolated from mining soil.</title>
        <authorList>
            <person name="Liu L."/>
        </authorList>
    </citation>
    <scope>NUCLEOTIDE SEQUENCE [LARGE SCALE GENOMIC DNA]</scope>
    <source>
        <strain evidence="9 10">KLBMP 9356</strain>
    </source>
</reference>
<accession>A0ABS9HDK6</accession>
<evidence type="ECO:0000256" key="1">
    <source>
        <dbReference type="ARBA" id="ARBA00004651"/>
    </source>
</evidence>
<feature type="transmembrane region" description="Helical" evidence="7">
    <location>
        <begin position="518"/>
        <end position="539"/>
    </location>
</feature>
<evidence type="ECO:0000256" key="2">
    <source>
        <dbReference type="ARBA" id="ARBA00022475"/>
    </source>
</evidence>
<feature type="transmembrane region" description="Helical" evidence="7">
    <location>
        <begin position="917"/>
        <end position="938"/>
    </location>
</feature>
<dbReference type="PANTHER" id="PTHR30572:SF4">
    <property type="entry name" value="ABC TRANSPORTER PERMEASE YTRF"/>
    <property type="match status" value="1"/>
</dbReference>
<protein>
    <recommendedName>
        <fullName evidence="8">ABC3 transporter permease C-terminal domain-containing protein</fullName>
    </recommendedName>
</protein>
<evidence type="ECO:0000256" key="5">
    <source>
        <dbReference type="ARBA" id="ARBA00023136"/>
    </source>
</evidence>
<organism evidence="9 10">
    <name type="scientific">Nocardioides potassii</name>
    <dbReference type="NCBI Taxonomy" id="2911371"/>
    <lineage>
        <taxon>Bacteria</taxon>
        <taxon>Bacillati</taxon>
        <taxon>Actinomycetota</taxon>
        <taxon>Actinomycetes</taxon>
        <taxon>Propionibacteriales</taxon>
        <taxon>Nocardioidaceae</taxon>
        <taxon>Nocardioides</taxon>
    </lineage>
</organism>